<sequence length="247" mass="24630">MATSVASPSAARASFFPTGIPAMPFFERRRPPPPPPPPDGGRPPLPARDAYRLRVGRGAAAAVLRPRVLVGVSVGCFAGVGHGWAVGMGRLTRVRPELALVTPGGAVFAHRGTLVGAYCGVGVGGGVATALMNGIGYVWTLRQLNPWAEDVGWGEVVQGGKAGGDNWAWGVWKALRGGGGGVLGVGAGGAAATAVGGGRPPPSAAVARRWWRIRVGPRAVGGGGGVKGGGGVVDSVVGPLFRVGGGC</sequence>
<dbReference type="Proteomes" id="UP000218209">
    <property type="component" value="Unassembled WGS sequence"/>
</dbReference>
<protein>
    <submittedName>
        <fullName evidence="2">Uncharacterized protein</fullName>
    </submittedName>
</protein>
<accession>A0A1X6P6K2</accession>
<feature type="compositionally biased region" description="Pro residues" evidence="1">
    <location>
        <begin position="32"/>
        <end position="46"/>
    </location>
</feature>
<reference evidence="2 3" key="1">
    <citation type="submission" date="2017-03" db="EMBL/GenBank/DDBJ databases">
        <title>WGS assembly of Porphyra umbilicalis.</title>
        <authorList>
            <person name="Brawley S.H."/>
            <person name="Blouin N.A."/>
            <person name="Ficko-Blean E."/>
            <person name="Wheeler G.L."/>
            <person name="Lohr M."/>
            <person name="Goodson H.V."/>
            <person name="Jenkins J.W."/>
            <person name="Blaby-Haas C.E."/>
            <person name="Helliwell K.E."/>
            <person name="Chan C."/>
            <person name="Marriage T."/>
            <person name="Bhattacharya D."/>
            <person name="Klein A.S."/>
            <person name="Badis Y."/>
            <person name="Brodie J."/>
            <person name="Cao Y."/>
            <person name="Collen J."/>
            <person name="Dittami S.M."/>
            <person name="Gachon C.M."/>
            <person name="Green B.R."/>
            <person name="Karpowicz S."/>
            <person name="Kim J.W."/>
            <person name="Kudahl U."/>
            <person name="Lin S."/>
            <person name="Michel G."/>
            <person name="Mittag M."/>
            <person name="Olson B.J."/>
            <person name="Pangilinan J."/>
            <person name="Peng Y."/>
            <person name="Qiu H."/>
            <person name="Shu S."/>
            <person name="Singer J.T."/>
            <person name="Smith A.G."/>
            <person name="Sprecher B.N."/>
            <person name="Wagner V."/>
            <person name="Wang W."/>
            <person name="Wang Z.-Y."/>
            <person name="Yan J."/>
            <person name="Yarish C."/>
            <person name="Zoeuner-Riek S."/>
            <person name="Zhuang Y."/>
            <person name="Zou Y."/>
            <person name="Lindquist E.A."/>
            <person name="Grimwood J."/>
            <person name="Barry K."/>
            <person name="Rokhsar D.S."/>
            <person name="Schmutz J."/>
            <person name="Stiller J.W."/>
            <person name="Grossman A.R."/>
            <person name="Prochnik S.E."/>
        </authorList>
    </citation>
    <scope>NUCLEOTIDE SEQUENCE [LARGE SCALE GENOMIC DNA]</scope>
    <source>
        <strain evidence="2">4086291</strain>
    </source>
</reference>
<dbReference type="AlphaFoldDB" id="A0A1X6P6K2"/>
<gene>
    <name evidence="2" type="ORF">BU14_0196s0027</name>
</gene>
<name>A0A1X6P6K2_PORUM</name>
<evidence type="ECO:0000313" key="2">
    <source>
        <dbReference type="EMBL" id="OSX76360.1"/>
    </source>
</evidence>
<proteinExistence type="predicted"/>
<organism evidence="2 3">
    <name type="scientific">Porphyra umbilicalis</name>
    <name type="common">Purple laver</name>
    <name type="synonym">Red alga</name>
    <dbReference type="NCBI Taxonomy" id="2786"/>
    <lineage>
        <taxon>Eukaryota</taxon>
        <taxon>Rhodophyta</taxon>
        <taxon>Bangiophyceae</taxon>
        <taxon>Bangiales</taxon>
        <taxon>Bangiaceae</taxon>
        <taxon>Porphyra</taxon>
    </lineage>
</organism>
<feature type="region of interest" description="Disordered" evidence="1">
    <location>
        <begin position="24"/>
        <end position="48"/>
    </location>
</feature>
<evidence type="ECO:0000256" key="1">
    <source>
        <dbReference type="SAM" id="MobiDB-lite"/>
    </source>
</evidence>
<keyword evidence="3" id="KW-1185">Reference proteome</keyword>
<dbReference type="EMBL" id="KV918870">
    <property type="protein sequence ID" value="OSX76360.1"/>
    <property type="molecule type" value="Genomic_DNA"/>
</dbReference>
<evidence type="ECO:0000313" key="3">
    <source>
        <dbReference type="Proteomes" id="UP000218209"/>
    </source>
</evidence>